<dbReference type="Proteomes" id="UP001162880">
    <property type="component" value="Unassembled WGS sequence"/>
</dbReference>
<keyword evidence="1" id="KW-0472">Membrane</keyword>
<dbReference type="InterPro" id="IPR012495">
    <property type="entry name" value="TadE-like_dom"/>
</dbReference>
<protein>
    <submittedName>
        <fullName evidence="3">Pilus assembly protein</fullName>
    </submittedName>
</protein>
<name>A0ABT0B0R8_9SPHN</name>
<dbReference type="RefSeq" id="WP_243992595.1">
    <property type="nucleotide sequence ID" value="NZ_JALHLE010000009.1"/>
</dbReference>
<evidence type="ECO:0000256" key="1">
    <source>
        <dbReference type="SAM" id="Phobius"/>
    </source>
</evidence>
<evidence type="ECO:0000259" key="2">
    <source>
        <dbReference type="Pfam" id="PF07811"/>
    </source>
</evidence>
<feature type="domain" description="TadE-like" evidence="2">
    <location>
        <begin position="12"/>
        <end position="54"/>
    </location>
</feature>
<dbReference type="Pfam" id="PF07811">
    <property type="entry name" value="TadE"/>
    <property type="match status" value="1"/>
</dbReference>
<gene>
    <name evidence="3" type="ORF">MTR64_07995</name>
</gene>
<organism evidence="3 4">
    <name type="scientific">Novosphingobium album</name>
    <name type="common">ex Hu et al. 2023</name>
    <dbReference type="NCBI Taxonomy" id="2930093"/>
    <lineage>
        <taxon>Bacteria</taxon>
        <taxon>Pseudomonadati</taxon>
        <taxon>Pseudomonadota</taxon>
        <taxon>Alphaproteobacteria</taxon>
        <taxon>Sphingomonadales</taxon>
        <taxon>Sphingomonadaceae</taxon>
        <taxon>Novosphingobium</taxon>
    </lineage>
</organism>
<reference evidence="3" key="1">
    <citation type="submission" date="2022-03" db="EMBL/GenBank/DDBJ databases">
        <title>Identification of a novel bacterium isolated from mangrove sediments.</title>
        <authorList>
            <person name="Pan X."/>
        </authorList>
    </citation>
    <scope>NUCLEOTIDE SEQUENCE</scope>
    <source>
        <strain evidence="3">B2580</strain>
    </source>
</reference>
<evidence type="ECO:0000313" key="3">
    <source>
        <dbReference type="EMBL" id="MCJ2178500.1"/>
    </source>
</evidence>
<proteinExistence type="predicted"/>
<evidence type="ECO:0000313" key="4">
    <source>
        <dbReference type="Proteomes" id="UP001162880"/>
    </source>
</evidence>
<keyword evidence="1" id="KW-0812">Transmembrane</keyword>
<sequence length="133" mass="13806">MTPRNLLADARGAAAIEAAFALPVIIVVMIGLLQFSLVLQASGVVRNAAGEGVRYAKVHPDATEAEVLDKVRAALVGVKSGGIVSLALQRGTATNGAKYSQVTVKYQLDPLIPLGSDVGAIMLNESMSSYQPT</sequence>
<feature type="transmembrane region" description="Helical" evidence="1">
    <location>
        <begin position="20"/>
        <end position="39"/>
    </location>
</feature>
<keyword evidence="4" id="KW-1185">Reference proteome</keyword>
<comment type="caution">
    <text evidence="3">The sequence shown here is derived from an EMBL/GenBank/DDBJ whole genome shotgun (WGS) entry which is preliminary data.</text>
</comment>
<dbReference type="EMBL" id="JALHLE010000009">
    <property type="protein sequence ID" value="MCJ2178500.1"/>
    <property type="molecule type" value="Genomic_DNA"/>
</dbReference>
<accession>A0ABT0B0R8</accession>
<keyword evidence="1" id="KW-1133">Transmembrane helix</keyword>